<feature type="transmembrane region" description="Helical" evidence="7">
    <location>
        <begin position="261"/>
        <end position="280"/>
    </location>
</feature>
<evidence type="ECO:0000256" key="5">
    <source>
        <dbReference type="ARBA" id="ARBA00022989"/>
    </source>
</evidence>
<feature type="transmembrane region" description="Helical" evidence="7">
    <location>
        <begin position="12"/>
        <end position="31"/>
    </location>
</feature>
<evidence type="ECO:0000256" key="6">
    <source>
        <dbReference type="ARBA" id="ARBA00023136"/>
    </source>
</evidence>
<dbReference type="PANTHER" id="PTHR43744">
    <property type="entry name" value="ABC TRANSPORTER PERMEASE PROTEIN MG189-RELATED-RELATED"/>
    <property type="match status" value="1"/>
</dbReference>
<keyword evidence="6 7" id="KW-0472">Membrane</keyword>
<keyword evidence="5 7" id="KW-1133">Transmembrane helix</keyword>
<comment type="similarity">
    <text evidence="7">Belongs to the binding-protein-dependent transport system permease family.</text>
</comment>
<reference evidence="9 10" key="1">
    <citation type="submission" date="2022-08" db="EMBL/GenBank/DDBJ databases">
        <title>Paenibacillus endoradicis sp. nov., Paenibacillus radicibacter sp. nov and Paenibacillus pararadicis sp. nov., three cold-adapted plant growth-promoting bacteria isolated from root of Larix gmelinii in Great Khingan.</title>
        <authorList>
            <person name="Xue H."/>
        </authorList>
    </citation>
    <scope>NUCLEOTIDE SEQUENCE [LARGE SCALE GENOMIC DNA]</scope>
    <source>
        <strain evidence="9 10">N5-1-1-5</strain>
    </source>
</reference>
<accession>A0ABT1YEI9</accession>
<sequence length="295" mass="33018">MLKPTVGEKWFGMLNYGILTVIAALALYPFLYVASASISSSDAVVTGKVLLFPQDITFAAYGKVLNQKGIWLAYGNTIFYTVVGTVVNLIFTILGAYPLSKKRLIGASFISFMVALTMFINMSGTAGMIPFYLNLRDLGLLDKRFTIIFAFAVFTFYVFLMKTFFQGIPEEMEESAKVDGANDWQILTKVYLPLSLPSLASIGLFCAVARWNGYFWTMVILRDEDKIPLQVLLRKLIVEMKLTEEMMSAADISKGFSQETIIYATIIVSIIPILLVYPFIQKYFVKGMMLGAVKE</sequence>
<protein>
    <submittedName>
        <fullName evidence="9">Carbohydrate ABC transporter permease</fullName>
    </submittedName>
</protein>
<name>A0ABT1YEI9_9BACL</name>
<dbReference type="InterPro" id="IPR000515">
    <property type="entry name" value="MetI-like"/>
</dbReference>
<dbReference type="SUPFAM" id="SSF161098">
    <property type="entry name" value="MetI-like"/>
    <property type="match status" value="1"/>
</dbReference>
<comment type="subcellular location">
    <subcellularLocation>
        <location evidence="1 7">Cell membrane</location>
        <topology evidence="1 7">Multi-pass membrane protein</topology>
    </subcellularLocation>
</comment>
<feature type="transmembrane region" description="Helical" evidence="7">
    <location>
        <begin position="109"/>
        <end position="133"/>
    </location>
</feature>
<feature type="transmembrane region" description="Helical" evidence="7">
    <location>
        <begin position="145"/>
        <end position="165"/>
    </location>
</feature>
<evidence type="ECO:0000256" key="3">
    <source>
        <dbReference type="ARBA" id="ARBA00022475"/>
    </source>
</evidence>
<gene>
    <name evidence="9" type="ORF">NV381_10415</name>
</gene>
<evidence type="ECO:0000256" key="4">
    <source>
        <dbReference type="ARBA" id="ARBA00022692"/>
    </source>
</evidence>
<dbReference type="Pfam" id="PF00528">
    <property type="entry name" value="BPD_transp_1"/>
    <property type="match status" value="1"/>
</dbReference>
<feature type="domain" description="ABC transmembrane type-1" evidence="8">
    <location>
        <begin position="74"/>
        <end position="280"/>
    </location>
</feature>
<evidence type="ECO:0000256" key="2">
    <source>
        <dbReference type="ARBA" id="ARBA00022448"/>
    </source>
</evidence>
<evidence type="ECO:0000313" key="10">
    <source>
        <dbReference type="Proteomes" id="UP001300012"/>
    </source>
</evidence>
<comment type="caution">
    <text evidence="9">The sequence shown here is derived from an EMBL/GenBank/DDBJ whole genome shotgun (WGS) entry which is preliminary data.</text>
</comment>
<keyword evidence="4 7" id="KW-0812">Transmembrane</keyword>
<dbReference type="Proteomes" id="UP001300012">
    <property type="component" value="Unassembled WGS sequence"/>
</dbReference>
<dbReference type="Gene3D" id="1.10.3720.10">
    <property type="entry name" value="MetI-like"/>
    <property type="match status" value="1"/>
</dbReference>
<evidence type="ECO:0000256" key="1">
    <source>
        <dbReference type="ARBA" id="ARBA00004651"/>
    </source>
</evidence>
<dbReference type="EMBL" id="JANQBD010000006">
    <property type="protein sequence ID" value="MCR8631615.1"/>
    <property type="molecule type" value="Genomic_DNA"/>
</dbReference>
<proteinExistence type="inferred from homology"/>
<evidence type="ECO:0000259" key="8">
    <source>
        <dbReference type="PROSITE" id="PS50928"/>
    </source>
</evidence>
<evidence type="ECO:0000313" key="9">
    <source>
        <dbReference type="EMBL" id="MCR8631615.1"/>
    </source>
</evidence>
<keyword evidence="2 7" id="KW-0813">Transport</keyword>
<dbReference type="RefSeq" id="WP_258213207.1">
    <property type="nucleotide sequence ID" value="NZ_JANQBD010000006.1"/>
</dbReference>
<dbReference type="CDD" id="cd06261">
    <property type="entry name" value="TM_PBP2"/>
    <property type="match status" value="1"/>
</dbReference>
<feature type="transmembrane region" description="Helical" evidence="7">
    <location>
        <begin position="78"/>
        <end position="97"/>
    </location>
</feature>
<keyword evidence="3" id="KW-1003">Cell membrane</keyword>
<feature type="transmembrane region" description="Helical" evidence="7">
    <location>
        <begin position="186"/>
        <end position="211"/>
    </location>
</feature>
<dbReference type="PROSITE" id="PS50928">
    <property type="entry name" value="ABC_TM1"/>
    <property type="match status" value="1"/>
</dbReference>
<organism evidence="9 10">
    <name type="scientific">Paenibacillus radicis</name>
    <name type="common">ex Xue et al. 2023</name>
    <dbReference type="NCBI Taxonomy" id="2972489"/>
    <lineage>
        <taxon>Bacteria</taxon>
        <taxon>Bacillati</taxon>
        <taxon>Bacillota</taxon>
        <taxon>Bacilli</taxon>
        <taxon>Bacillales</taxon>
        <taxon>Paenibacillaceae</taxon>
        <taxon>Paenibacillus</taxon>
    </lineage>
</organism>
<dbReference type="InterPro" id="IPR035906">
    <property type="entry name" value="MetI-like_sf"/>
</dbReference>
<keyword evidence="10" id="KW-1185">Reference proteome</keyword>
<evidence type="ECO:0000256" key="7">
    <source>
        <dbReference type="RuleBase" id="RU363032"/>
    </source>
</evidence>
<dbReference type="PANTHER" id="PTHR43744:SF9">
    <property type="entry name" value="POLYGALACTURONAN_RHAMNOGALACTURONAN TRANSPORT SYSTEM PERMEASE PROTEIN YTCP"/>
    <property type="match status" value="1"/>
</dbReference>